<feature type="non-terminal residue" evidence="8">
    <location>
        <position position="1"/>
    </location>
</feature>
<evidence type="ECO:0000256" key="2">
    <source>
        <dbReference type="ARBA" id="ARBA00022692"/>
    </source>
</evidence>
<evidence type="ECO:0000256" key="6">
    <source>
        <dbReference type="SAM" id="Phobius"/>
    </source>
</evidence>
<dbReference type="OrthoDB" id="3936150at2759"/>
<sequence>LGGRFIASTFFLLCAVTLTVIVLIPEETDGGKSLGTVITAFSLFGRFLLTVNDSACIVMIMELFPTTLRTLGTGVTEFFSRLGAVFAPLMLYLDNIFPGFSLIAMAASSLTASILAFLLPETLNEPQPETPEDLKKLMGQKRRLLPTKTNKR</sequence>
<evidence type="ECO:0000256" key="4">
    <source>
        <dbReference type="ARBA" id="ARBA00023136"/>
    </source>
</evidence>
<dbReference type="Gene3D" id="1.20.1250.20">
    <property type="entry name" value="MFS general substrate transporter like domains"/>
    <property type="match status" value="1"/>
</dbReference>
<feature type="compositionally biased region" description="Basic residues" evidence="5">
    <location>
        <begin position="138"/>
        <end position="152"/>
    </location>
</feature>
<feature type="domain" description="Major facilitator superfamily (MFS) profile" evidence="7">
    <location>
        <begin position="1"/>
        <end position="124"/>
    </location>
</feature>
<evidence type="ECO:0000313" key="9">
    <source>
        <dbReference type="Proteomes" id="UP000230750"/>
    </source>
</evidence>
<dbReference type="PROSITE" id="PS50850">
    <property type="entry name" value="MFS"/>
    <property type="match status" value="1"/>
</dbReference>
<accession>A0A2G8JBX9</accession>
<reference evidence="8 9" key="1">
    <citation type="journal article" date="2017" name="PLoS Biol.">
        <title>The sea cucumber genome provides insights into morphological evolution and visceral regeneration.</title>
        <authorList>
            <person name="Zhang X."/>
            <person name="Sun L."/>
            <person name="Yuan J."/>
            <person name="Sun Y."/>
            <person name="Gao Y."/>
            <person name="Zhang L."/>
            <person name="Li S."/>
            <person name="Dai H."/>
            <person name="Hamel J.F."/>
            <person name="Liu C."/>
            <person name="Yu Y."/>
            <person name="Liu S."/>
            <person name="Lin W."/>
            <person name="Guo K."/>
            <person name="Jin S."/>
            <person name="Xu P."/>
            <person name="Storey K.B."/>
            <person name="Huan P."/>
            <person name="Zhang T."/>
            <person name="Zhou Y."/>
            <person name="Zhang J."/>
            <person name="Lin C."/>
            <person name="Li X."/>
            <person name="Xing L."/>
            <person name="Huo D."/>
            <person name="Sun M."/>
            <person name="Wang L."/>
            <person name="Mercier A."/>
            <person name="Li F."/>
            <person name="Yang H."/>
            <person name="Xiang J."/>
        </authorList>
    </citation>
    <scope>NUCLEOTIDE SEQUENCE [LARGE SCALE GENOMIC DNA]</scope>
    <source>
        <strain evidence="8">Shaxun</strain>
        <tissue evidence="8">Muscle</tissue>
    </source>
</reference>
<keyword evidence="2 6" id="KW-0812">Transmembrane</keyword>
<comment type="subcellular location">
    <subcellularLocation>
        <location evidence="1">Membrane</location>
        <topology evidence="1">Multi-pass membrane protein</topology>
    </subcellularLocation>
</comment>
<proteinExistence type="predicted"/>
<keyword evidence="9" id="KW-1185">Reference proteome</keyword>
<dbReference type="GO" id="GO:0022857">
    <property type="term" value="F:transmembrane transporter activity"/>
    <property type="evidence" value="ECO:0007669"/>
    <property type="project" value="InterPro"/>
</dbReference>
<evidence type="ECO:0000256" key="3">
    <source>
        <dbReference type="ARBA" id="ARBA00022989"/>
    </source>
</evidence>
<dbReference type="Proteomes" id="UP000230750">
    <property type="component" value="Unassembled WGS sequence"/>
</dbReference>
<evidence type="ECO:0000256" key="5">
    <source>
        <dbReference type="SAM" id="MobiDB-lite"/>
    </source>
</evidence>
<evidence type="ECO:0000256" key="1">
    <source>
        <dbReference type="ARBA" id="ARBA00004141"/>
    </source>
</evidence>
<protein>
    <submittedName>
        <fullName evidence="8">Putative organic cation transporter protein-like</fullName>
    </submittedName>
</protein>
<keyword evidence="4 6" id="KW-0472">Membrane</keyword>
<dbReference type="GO" id="GO:0016020">
    <property type="term" value="C:membrane"/>
    <property type="evidence" value="ECO:0007669"/>
    <property type="project" value="UniProtKB-SubCell"/>
</dbReference>
<evidence type="ECO:0000313" key="8">
    <source>
        <dbReference type="EMBL" id="PIK33233.1"/>
    </source>
</evidence>
<dbReference type="EMBL" id="MRZV01002672">
    <property type="protein sequence ID" value="PIK33233.1"/>
    <property type="molecule type" value="Genomic_DNA"/>
</dbReference>
<gene>
    <name evidence="8" type="ORF">BSL78_29954</name>
</gene>
<dbReference type="PANTHER" id="PTHR24064">
    <property type="entry name" value="SOLUTE CARRIER FAMILY 22 MEMBER"/>
    <property type="match status" value="1"/>
</dbReference>
<organism evidence="8 9">
    <name type="scientific">Stichopus japonicus</name>
    <name type="common">Sea cucumber</name>
    <dbReference type="NCBI Taxonomy" id="307972"/>
    <lineage>
        <taxon>Eukaryota</taxon>
        <taxon>Metazoa</taxon>
        <taxon>Echinodermata</taxon>
        <taxon>Eleutherozoa</taxon>
        <taxon>Echinozoa</taxon>
        <taxon>Holothuroidea</taxon>
        <taxon>Aspidochirotacea</taxon>
        <taxon>Aspidochirotida</taxon>
        <taxon>Stichopodidae</taxon>
        <taxon>Apostichopus</taxon>
    </lineage>
</organism>
<dbReference type="InterPro" id="IPR036259">
    <property type="entry name" value="MFS_trans_sf"/>
</dbReference>
<dbReference type="STRING" id="307972.A0A2G8JBX9"/>
<comment type="caution">
    <text evidence="8">The sequence shown here is derived from an EMBL/GenBank/DDBJ whole genome shotgun (WGS) entry which is preliminary data.</text>
</comment>
<feature type="transmembrane region" description="Helical" evidence="6">
    <location>
        <begin position="6"/>
        <end position="25"/>
    </location>
</feature>
<feature type="region of interest" description="Disordered" evidence="5">
    <location>
        <begin position="127"/>
        <end position="152"/>
    </location>
</feature>
<name>A0A2G8JBX9_STIJA</name>
<keyword evidence="3 6" id="KW-1133">Transmembrane helix</keyword>
<dbReference type="InterPro" id="IPR020846">
    <property type="entry name" value="MFS_dom"/>
</dbReference>
<dbReference type="AlphaFoldDB" id="A0A2G8JBX9"/>
<evidence type="ECO:0000259" key="7">
    <source>
        <dbReference type="PROSITE" id="PS50850"/>
    </source>
</evidence>
<dbReference type="SUPFAM" id="SSF103473">
    <property type="entry name" value="MFS general substrate transporter"/>
    <property type="match status" value="1"/>
</dbReference>
<feature type="transmembrane region" description="Helical" evidence="6">
    <location>
        <begin position="96"/>
        <end position="119"/>
    </location>
</feature>